<accession>A0ABT8JR04</accession>
<protein>
    <submittedName>
        <fullName evidence="1">Uncharacterized protein</fullName>
    </submittedName>
</protein>
<dbReference type="EMBL" id="JAROCC010000004">
    <property type="protein sequence ID" value="MDN4607228.1"/>
    <property type="molecule type" value="Genomic_DNA"/>
</dbReference>
<comment type="caution">
    <text evidence="1">The sequence shown here is derived from an EMBL/GenBank/DDBJ whole genome shotgun (WGS) entry which is preliminary data.</text>
</comment>
<reference evidence="1" key="1">
    <citation type="submission" date="2023-03" db="EMBL/GenBank/DDBJ databases">
        <title>MT1 and MT2 Draft Genomes of Novel Species.</title>
        <authorList>
            <person name="Venkateswaran K."/>
        </authorList>
    </citation>
    <scope>NUCLEOTIDE SEQUENCE</scope>
    <source>
        <strain evidence="1">F6_3S_P_2</strain>
    </source>
</reference>
<dbReference type="Proteomes" id="UP001175097">
    <property type="component" value="Unassembled WGS sequence"/>
</dbReference>
<proteinExistence type="predicted"/>
<name>A0ABT8JR04_9BACL</name>
<evidence type="ECO:0000313" key="2">
    <source>
        <dbReference type="Proteomes" id="UP001175097"/>
    </source>
</evidence>
<gene>
    <name evidence="1" type="ORF">P5G49_06995</name>
</gene>
<organism evidence="1 2">
    <name type="scientific">Sporosarcina highlanderae</name>
    <dbReference type="NCBI Taxonomy" id="3035916"/>
    <lineage>
        <taxon>Bacteria</taxon>
        <taxon>Bacillati</taxon>
        <taxon>Bacillota</taxon>
        <taxon>Bacilli</taxon>
        <taxon>Bacillales</taxon>
        <taxon>Caryophanaceae</taxon>
        <taxon>Sporosarcina</taxon>
    </lineage>
</organism>
<keyword evidence="2" id="KW-1185">Reference proteome</keyword>
<dbReference type="RefSeq" id="WP_301242773.1">
    <property type="nucleotide sequence ID" value="NZ_JAROCC010000004.1"/>
</dbReference>
<sequence>MKNRKFNIFIIAIVLTATLFFVFSNENERKTIFSQIDMDSKNISTVEVYDIHANESAWLSDTDIEQITSILLKLDTVDVITIINNEKPLYLIYISNIGYSPGPPIAVFKHRLEYQGESIQLSYEESLMIVKLLEKQFDY</sequence>
<evidence type="ECO:0000313" key="1">
    <source>
        <dbReference type="EMBL" id="MDN4607228.1"/>
    </source>
</evidence>